<name>A0A173YUB2_BACUN</name>
<dbReference type="EMBL" id="QRVP01000022">
    <property type="protein sequence ID" value="RGS51513.1"/>
    <property type="molecule type" value="Genomic_DNA"/>
</dbReference>
<evidence type="ECO:0000313" key="10">
    <source>
        <dbReference type="EMBL" id="RGL09988.1"/>
    </source>
</evidence>
<dbReference type="Proteomes" id="UP000196329">
    <property type="component" value="Unassembled WGS sequence"/>
</dbReference>
<dbReference type="Proteomes" id="UP000284022">
    <property type="component" value="Unassembled WGS sequence"/>
</dbReference>
<feature type="repeat" description="TPR" evidence="3">
    <location>
        <begin position="568"/>
        <end position="601"/>
    </location>
</feature>
<evidence type="ECO:0000313" key="8">
    <source>
        <dbReference type="EMBL" id="KAB4169818.1"/>
    </source>
</evidence>
<dbReference type="RefSeq" id="WP_080545837.1">
    <property type="nucleotide sequence ID" value="NZ_AP019724.1"/>
</dbReference>
<gene>
    <name evidence="9" type="ORF">B5G17_08870</name>
    <name evidence="6" type="ORF">Bun01g_22730</name>
    <name evidence="7" type="ORF">CE91St12_22550</name>
    <name evidence="12" type="ORF">DWW83_12460</name>
    <name evidence="11" type="ORF">DWX87_17595</name>
    <name evidence="10" type="ORF">DXC80_17170</name>
    <name evidence="8" type="ORF">GAQ59_11640</name>
</gene>
<sequence length="1056" mass="122407">MYRNTFLSVMFLACCFNGSLCAQSDAQIYERTCDAKTYPFSDPSPVATPNNSYYPYFRFDGFSMQAQEKQWKMVVLENDYVKLTVTPEIGGKIWGAIDKVNNKEFVYTNGVVKFRDVAMRGPWTSGGIEFNFGIIGHAPTCSTPIDYLTKKNVDGSVSCHIFSYEWITRTVWNVEINLPKDKAYFTTHTTWFNQSSIDQPYYQWMNAGYATKTGTRFYYPGTYSIGHSGDLHPYPIDEEGRDVSWYDNNNFGASKSLHIIGDYNDYFGIYWHNEKHGSAHYSNYDEKLGMKFYLWSFSREGAIWEELLTDDSGQYAELQSGRMYNQPSVTSGFTPFNHNEFAAQMTDQWTEYWFPIAEIGGLSQASPLGAIYVEHSEKNIEVHLSALKDICTDMEIYNDRQLLMKMPIKAKILTPEYFNIPLPFDIPEGKLRIIIGNKELVYSEIKNDYELNRPKELPADFDWNSTYGLYMQGKDWLNQKMYGNAEKYLKAALEKDVYFIPALVSLSSLYYKKGMYLDACELVKRVLSLDTYHGEANYLYGLCSRAMGNLADAKDGFSVATFSPGFRTAAYEQLGELYMREENWEKAEQYALKSLEYNQMNLYAKQLLIVLYRKSNHAEKALSEIEKMTEQLPLLHWVRFEEYLLEASTAEEFSSLICNELSFETYMEMAVWYESIGCLDEAITLLSFVDTYPIALYQKAYIYHLKGDEKGAMVFLDEANKKSPKMVFPFRAHTLKVLEWAAGLSDNWKISYYRGLIQWSVGNTCCALNLLNSCKDVPDYAAFYLSRAELRKDKSGLPDLLMAQKLDQSWRTQYYLLNYYVDHEQWAEAVKVGRNAYKRYPDNYYIGLKYAMALCESGQYMASLNCLKKLQVLPYEGSYIGRDIYRRACLYQAMKEWEDGRYAKMLTMIEKTQEWPENLGVGKPDEELIDTRLEDYMAAIAYVEQGQSMQADKLFSQIASSNMSEAYFDSNNLLVVLALRNLGKVDMADSLVNEWKVKHVHNEIAQWCILVYNNEKKKATEILNKYEETEEIAPWNVGYRDYNFKLIRKLSRILKK</sequence>
<dbReference type="EMBL" id="BQNL01000001">
    <property type="protein sequence ID" value="GKH14045.1"/>
    <property type="molecule type" value="Genomic_DNA"/>
</dbReference>
<feature type="chain" id="PRO_5014250758" evidence="4">
    <location>
        <begin position="23"/>
        <end position="1056"/>
    </location>
</feature>
<evidence type="ECO:0000313" key="11">
    <source>
        <dbReference type="EMBL" id="RGS51513.1"/>
    </source>
</evidence>
<dbReference type="Proteomes" id="UP000320533">
    <property type="component" value="Chromosome"/>
</dbReference>
<keyword evidence="1" id="KW-0677">Repeat</keyword>
<evidence type="ECO:0000313" key="14">
    <source>
        <dbReference type="Proteomes" id="UP000260795"/>
    </source>
</evidence>
<dbReference type="EMBL" id="QSRK01000032">
    <property type="protein sequence ID" value="RGL09988.1"/>
    <property type="molecule type" value="Genomic_DNA"/>
</dbReference>
<reference evidence="8 18" key="4">
    <citation type="journal article" date="2019" name="Nat. Med.">
        <title>A library of human gut bacterial isolates paired with longitudinal multiomics data enables mechanistic microbiome research.</title>
        <authorList>
            <person name="Poyet M."/>
            <person name="Groussin M."/>
            <person name="Gibbons S.M."/>
            <person name="Avila-Pacheco J."/>
            <person name="Jiang X."/>
            <person name="Kearney S.M."/>
            <person name="Perrotta A.R."/>
            <person name="Berdy B."/>
            <person name="Zhao S."/>
            <person name="Lieberman T.D."/>
            <person name="Swanson P.K."/>
            <person name="Smith M."/>
            <person name="Roesemann S."/>
            <person name="Alexander J.E."/>
            <person name="Rich S.A."/>
            <person name="Livny J."/>
            <person name="Vlamakis H."/>
            <person name="Clish C."/>
            <person name="Bullock K."/>
            <person name="Deik A."/>
            <person name="Scott J."/>
            <person name="Pierce K.A."/>
            <person name="Xavier R.J."/>
            <person name="Alm E.J."/>
        </authorList>
    </citation>
    <scope>NUCLEOTIDE SEQUENCE [LARGE SCALE GENOMIC DNA]</scope>
    <source>
        <strain evidence="8 18">BIOML-A27</strain>
    </source>
</reference>
<evidence type="ECO:0000313" key="16">
    <source>
        <dbReference type="Proteomes" id="UP000285283"/>
    </source>
</evidence>
<dbReference type="Gene3D" id="1.25.40.10">
    <property type="entry name" value="Tetratricopeptide repeat domain"/>
    <property type="match status" value="2"/>
</dbReference>
<evidence type="ECO:0000256" key="3">
    <source>
        <dbReference type="PROSITE-ProRule" id="PRU00339"/>
    </source>
</evidence>
<dbReference type="EMBL" id="NFHS01000004">
    <property type="protein sequence ID" value="OUN54638.1"/>
    <property type="molecule type" value="Genomic_DNA"/>
</dbReference>
<evidence type="ECO:0000313" key="17">
    <source>
        <dbReference type="Proteomes" id="UP000320533"/>
    </source>
</evidence>
<dbReference type="EMBL" id="WCUG01000008">
    <property type="protein sequence ID" value="KAB4169818.1"/>
    <property type="molecule type" value="Genomic_DNA"/>
</dbReference>
<evidence type="ECO:0000313" key="15">
    <source>
        <dbReference type="Proteomes" id="UP000284022"/>
    </source>
</evidence>
<evidence type="ECO:0000313" key="12">
    <source>
        <dbReference type="EMBL" id="RGU38988.1"/>
    </source>
</evidence>
<dbReference type="InterPro" id="IPR011990">
    <property type="entry name" value="TPR-like_helical_dom_sf"/>
</dbReference>
<evidence type="ECO:0000313" key="7">
    <source>
        <dbReference type="EMBL" id="GKH14045.1"/>
    </source>
</evidence>
<dbReference type="PANTHER" id="PTHR45586:SF15">
    <property type="entry name" value="TPR REPEAT-CONTAINING PROTEIN YPIA"/>
    <property type="match status" value="1"/>
</dbReference>
<accession>A0A173YUB2</accession>
<proteinExistence type="predicted"/>
<evidence type="ECO:0000313" key="9">
    <source>
        <dbReference type="EMBL" id="OUN54638.1"/>
    </source>
</evidence>
<dbReference type="Proteomes" id="UP000260795">
    <property type="component" value="Unassembled WGS sequence"/>
</dbReference>
<protein>
    <submittedName>
        <fullName evidence="11">DUF5107 domain-containing protein</fullName>
    </submittedName>
</protein>
<dbReference type="Proteomes" id="UP000433928">
    <property type="component" value="Unassembled WGS sequence"/>
</dbReference>
<keyword evidence="2 3" id="KW-0802">TPR repeat</keyword>
<dbReference type="AlphaFoldDB" id="A0A173YUB2"/>
<keyword evidence="4" id="KW-0732">Signal</keyword>
<evidence type="ECO:0000313" key="13">
    <source>
        <dbReference type="Proteomes" id="UP000196329"/>
    </source>
</evidence>
<dbReference type="InterPro" id="IPR019734">
    <property type="entry name" value="TPR_rpt"/>
</dbReference>
<dbReference type="InterPro" id="IPR033396">
    <property type="entry name" value="DUF5107"/>
</dbReference>
<dbReference type="PANTHER" id="PTHR45586">
    <property type="entry name" value="TPR REPEAT-CONTAINING PROTEIN PA4667"/>
    <property type="match status" value="1"/>
</dbReference>
<evidence type="ECO:0000313" key="18">
    <source>
        <dbReference type="Proteomes" id="UP000433928"/>
    </source>
</evidence>
<dbReference type="Proteomes" id="UP001055048">
    <property type="component" value="Unassembled WGS sequence"/>
</dbReference>
<reference evidence="7" key="6">
    <citation type="submission" date="2022-01" db="EMBL/GenBank/DDBJ databases">
        <title>Novel bile acid biosynthetic pathways are enriched in the microbiome of centenarians.</title>
        <authorList>
            <person name="Sato Y."/>
            <person name="Atarashi K."/>
            <person name="Plichta R.D."/>
            <person name="Arai Y."/>
            <person name="Sasajima S."/>
            <person name="Kearney M.S."/>
            <person name="Suda W."/>
            <person name="Takeshita K."/>
            <person name="Sasaki T."/>
            <person name="Okamoto S."/>
            <person name="Skelly N.A."/>
            <person name="Okamura Y."/>
            <person name="Vlamakis H."/>
            <person name="Li Y."/>
            <person name="Tanoue T."/>
            <person name="Takei H."/>
            <person name="Nittono H."/>
            <person name="Narushima S."/>
            <person name="Irie J."/>
            <person name="Itoh H."/>
            <person name="Moriya K."/>
            <person name="Sugiura Y."/>
            <person name="Suematsu M."/>
            <person name="Moritoki N."/>
            <person name="Shibata S."/>
            <person name="Littman R.D."/>
            <person name="Fischbach A.M."/>
            <person name="Uwamino Y."/>
            <person name="Inoue T."/>
            <person name="Honda A."/>
            <person name="Hattori M."/>
            <person name="Murai T."/>
            <person name="Xavier J.R."/>
            <person name="Hirose N."/>
            <person name="Honda K."/>
        </authorList>
    </citation>
    <scope>NUCLEOTIDE SEQUENCE</scope>
    <source>
        <strain evidence="7">CE91-St12</strain>
    </source>
</reference>
<dbReference type="EMBL" id="AP019724">
    <property type="protein sequence ID" value="BBK87903.1"/>
    <property type="molecule type" value="Genomic_DNA"/>
</dbReference>
<reference evidence="14 15" key="3">
    <citation type="submission" date="2018-08" db="EMBL/GenBank/DDBJ databases">
        <title>A genome reference for cultivated species of the human gut microbiota.</title>
        <authorList>
            <person name="Zou Y."/>
            <person name="Xue W."/>
            <person name="Luo G."/>
        </authorList>
    </citation>
    <scope>NUCLEOTIDE SEQUENCE [LARGE SCALE GENOMIC DNA]</scope>
    <source>
        <strain evidence="12 15">AF17-20</strain>
        <strain evidence="11 16">AF21-53</strain>
        <strain evidence="10 14">TF08-13</strain>
    </source>
</reference>
<reference evidence="6 17" key="5">
    <citation type="submission" date="2019-06" db="EMBL/GenBank/DDBJ databases">
        <title>Complete genome sequence of Bacteroides uniformis NBRC 113350.</title>
        <authorList>
            <person name="Miura T."/>
            <person name="Furukawa M."/>
            <person name="Shimamura M."/>
            <person name="Ohyama Y."/>
            <person name="Yamazoe A."/>
            <person name="Kawasaki H."/>
        </authorList>
    </citation>
    <scope>NUCLEOTIDE SEQUENCE [LARGE SCALE GENOMIC DNA]</scope>
    <source>
        <strain evidence="6 17">NBRC 113350</strain>
    </source>
</reference>
<dbReference type="EMBL" id="QRXV01000012">
    <property type="protein sequence ID" value="RGU38988.1"/>
    <property type="molecule type" value="Genomic_DNA"/>
</dbReference>
<evidence type="ECO:0000256" key="1">
    <source>
        <dbReference type="ARBA" id="ARBA00022737"/>
    </source>
</evidence>
<dbReference type="SMART" id="SM00028">
    <property type="entry name" value="TPR"/>
    <property type="match status" value="5"/>
</dbReference>
<organism evidence="11 16">
    <name type="scientific">Bacteroides uniformis</name>
    <dbReference type="NCBI Taxonomy" id="820"/>
    <lineage>
        <taxon>Bacteria</taxon>
        <taxon>Pseudomonadati</taxon>
        <taxon>Bacteroidota</taxon>
        <taxon>Bacteroidia</taxon>
        <taxon>Bacteroidales</taxon>
        <taxon>Bacteroidaceae</taxon>
        <taxon>Bacteroides</taxon>
    </lineage>
</organism>
<dbReference type="SUPFAM" id="SSF48452">
    <property type="entry name" value="TPR-like"/>
    <property type="match status" value="2"/>
</dbReference>
<dbReference type="PROSITE" id="PS50005">
    <property type="entry name" value="TPR"/>
    <property type="match status" value="1"/>
</dbReference>
<evidence type="ECO:0000256" key="4">
    <source>
        <dbReference type="SAM" id="SignalP"/>
    </source>
</evidence>
<dbReference type="Proteomes" id="UP000285283">
    <property type="component" value="Unassembled WGS sequence"/>
</dbReference>
<evidence type="ECO:0000313" key="6">
    <source>
        <dbReference type="EMBL" id="BBK87903.1"/>
    </source>
</evidence>
<reference evidence="13" key="1">
    <citation type="submission" date="2017-04" db="EMBL/GenBank/DDBJ databases">
        <title>Function of individual gut microbiota members based on whole genome sequencing of pure cultures obtained from chicken caecum.</title>
        <authorList>
            <person name="Medvecky M."/>
            <person name="Cejkova D."/>
            <person name="Polansky O."/>
            <person name="Karasova D."/>
            <person name="Kubasova T."/>
            <person name="Cizek A."/>
            <person name="Rychlik I."/>
        </authorList>
    </citation>
    <scope>NUCLEOTIDE SEQUENCE [LARGE SCALE GENOMIC DNA]</scope>
    <source>
        <strain evidence="13">An67</strain>
    </source>
</reference>
<evidence type="ECO:0000259" key="5">
    <source>
        <dbReference type="Pfam" id="PF17128"/>
    </source>
</evidence>
<feature type="domain" description="DUF5107" evidence="5">
    <location>
        <begin position="51"/>
        <end position="356"/>
    </location>
</feature>
<dbReference type="InterPro" id="IPR051012">
    <property type="entry name" value="CellSynth/LPSAsmb/PSIAsmb"/>
</dbReference>
<dbReference type="GeneID" id="99751686"/>
<evidence type="ECO:0000256" key="2">
    <source>
        <dbReference type="ARBA" id="ARBA00022803"/>
    </source>
</evidence>
<feature type="signal peptide" evidence="4">
    <location>
        <begin position="1"/>
        <end position="22"/>
    </location>
</feature>
<reference evidence="9" key="2">
    <citation type="journal article" date="2018" name="BMC Genomics">
        <title>Whole genome sequencing and function prediction of 133 gut anaerobes isolated from chicken caecum in pure cultures.</title>
        <authorList>
            <person name="Medvecky M."/>
            <person name="Cejkova D."/>
            <person name="Polansky O."/>
            <person name="Karasova D."/>
            <person name="Kubasova T."/>
            <person name="Cizek A."/>
            <person name="Rychlik I."/>
        </authorList>
    </citation>
    <scope>NUCLEOTIDE SEQUENCE</scope>
    <source>
        <strain evidence="9">An67</strain>
    </source>
</reference>
<dbReference type="KEGG" id="bun:Bun01g_22730"/>
<dbReference type="Pfam" id="PF17128">
    <property type="entry name" value="DUF5107"/>
    <property type="match status" value="1"/>
</dbReference>